<feature type="region of interest" description="Disordered" evidence="1">
    <location>
        <begin position="384"/>
        <end position="416"/>
    </location>
</feature>
<evidence type="ECO:0000313" key="3">
    <source>
        <dbReference type="Proteomes" id="UP001174136"/>
    </source>
</evidence>
<sequence length="599" mass="68880">MESGRRGREMEEAHQDDTRQDQQREPNNRQDLIPGQRSERQTWTQGESSLLMGCDTEEEPPRDDREDTFRENQVVGKSQTLRLNTRVKSLPPPLVTHHSMTTRPRRPDPWSPITSDHPQAMGCTPNPRNSSQFNTPNRDRSIDCSASQTRPCRPRQYTIEDFMAPLLTDGAGREMYTPWGHRDMHTLANSLPPLTAGAQAWVRKFEMETSGDNLALGDVRAIISRTYGPRRTNELERMAGTTNLADRTPLDPYRNHLWDCLRELFPGDMKKAGISNIHIKPEENIYQYIQRAEDLWVDRNDERPSDSRIGLQTFQEALIKGLTPAVQKTLKMVASLDYMKWDRWVEQLVHHYHLDQERQEEKNGEYEDLKLVLLKMKIKEQADLNKKAKNTQEPSTMMPLATTPPAPQASAPTTSNNAPQVAYQASVPVTPVPNAIPTVYRRLRGLHHQEAKHLIILACHTPCPHSNTDRHDTRIKDIGAGDDEAEESQDFPLQNVFTVVNWDIGLENAPVCPRIAPHMDSRSPRIPNRALPHRVRQCILYTNRGARRTSERGGIWASVNLQWRHMWGVTDARSWWIREHPYRQSVVLRETLLHYLTAL</sequence>
<reference evidence="2" key="1">
    <citation type="journal article" date="2023" name="Front. Mar. Sci.">
        <title>A new Merluccius polli reference genome to investigate the effects of global change in West African waters.</title>
        <authorList>
            <person name="Mateo J.L."/>
            <person name="Blanco-Fernandez C."/>
            <person name="Garcia-Vazquez E."/>
            <person name="Machado-Schiaffino G."/>
        </authorList>
    </citation>
    <scope>NUCLEOTIDE SEQUENCE</scope>
    <source>
        <strain evidence="2">C29</strain>
        <tissue evidence="2">Fin</tissue>
    </source>
</reference>
<feature type="region of interest" description="Disordered" evidence="1">
    <location>
        <begin position="90"/>
        <end position="109"/>
    </location>
</feature>
<keyword evidence="3" id="KW-1185">Reference proteome</keyword>
<feature type="compositionally biased region" description="Polar residues" evidence="1">
    <location>
        <begin position="126"/>
        <end position="136"/>
    </location>
</feature>
<accession>A0AA47M290</accession>
<gene>
    <name evidence="2" type="ORF">N1851_032801</name>
</gene>
<dbReference type="EMBL" id="JAOPHQ010006271">
    <property type="protein sequence ID" value="KAK0132328.1"/>
    <property type="molecule type" value="Genomic_DNA"/>
</dbReference>
<dbReference type="AlphaFoldDB" id="A0AA47M290"/>
<comment type="caution">
    <text evidence="2">The sequence shown here is derived from an EMBL/GenBank/DDBJ whole genome shotgun (WGS) entry which is preliminary data.</text>
</comment>
<protein>
    <recommendedName>
        <fullName evidence="4">Gag protein</fullName>
    </recommendedName>
</protein>
<evidence type="ECO:0000256" key="1">
    <source>
        <dbReference type="SAM" id="MobiDB-lite"/>
    </source>
</evidence>
<feature type="compositionally biased region" description="Basic and acidic residues" evidence="1">
    <location>
        <begin position="1"/>
        <end position="28"/>
    </location>
</feature>
<dbReference type="Proteomes" id="UP001174136">
    <property type="component" value="Unassembled WGS sequence"/>
</dbReference>
<proteinExistence type="predicted"/>
<feature type="region of interest" description="Disordered" evidence="1">
    <location>
        <begin position="118"/>
        <end position="149"/>
    </location>
</feature>
<evidence type="ECO:0000313" key="2">
    <source>
        <dbReference type="EMBL" id="KAK0132328.1"/>
    </source>
</evidence>
<organism evidence="2 3">
    <name type="scientific">Merluccius polli</name>
    <name type="common">Benguela hake</name>
    <name type="synonym">Merluccius cadenati</name>
    <dbReference type="NCBI Taxonomy" id="89951"/>
    <lineage>
        <taxon>Eukaryota</taxon>
        <taxon>Metazoa</taxon>
        <taxon>Chordata</taxon>
        <taxon>Craniata</taxon>
        <taxon>Vertebrata</taxon>
        <taxon>Euteleostomi</taxon>
        <taxon>Actinopterygii</taxon>
        <taxon>Neopterygii</taxon>
        <taxon>Teleostei</taxon>
        <taxon>Neoteleostei</taxon>
        <taxon>Acanthomorphata</taxon>
        <taxon>Zeiogadaria</taxon>
        <taxon>Gadariae</taxon>
        <taxon>Gadiformes</taxon>
        <taxon>Gadoidei</taxon>
        <taxon>Merlucciidae</taxon>
        <taxon>Merluccius</taxon>
    </lineage>
</organism>
<name>A0AA47M290_MERPO</name>
<evidence type="ECO:0008006" key="4">
    <source>
        <dbReference type="Google" id="ProtNLM"/>
    </source>
</evidence>
<feature type="region of interest" description="Disordered" evidence="1">
    <location>
        <begin position="1"/>
        <end position="72"/>
    </location>
</feature>